<dbReference type="AlphaFoldDB" id="A0A9W7DUH4"/>
<feature type="non-terminal residue" evidence="2">
    <location>
        <position position="1"/>
    </location>
</feature>
<dbReference type="Proteomes" id="UP001165082">
    <property type="component" value="Unassembled WGS sequence"/>
</dbReference>
<sequence>MGLHLSVRLSVLFVYLSLVLCQEVAKKAAPPVFFLQDSTDGQCLSGSTFTRCSIDTLWFVSGSPGSYRIHKRTRDEGDREQ</sequence>
<organism evidence="2 3">
    <name type="scientific">Triparma retinervis</name>
    <dbReference type="NCBI Taxonomy" id="2557542"/>
    <lineage>
        <taxon>Eukaryota</taxon>
        <taxon>Sar</taxon>
        <taxon>Stramenopiles</taxon>
        <taxon>Ochrophyta</taxon>
        <taxon>Bolidophyceae</taxon>
        <taxon>Parmales</taxon>
        <taxon>Triparmaceae</taxon>
        <taxon>Triparma</taxon>
    </lineage>
</organism>
<protein>
    <recommendedName>
        <fullName evidence="4">Secreted protein</fullName>
    </recommendedName>
</protein>
<keyword evidence="1" id="KW-0732">Signal</keyword>
<feature type="signal peptide" evidence="1">
    <location>
        <begin position="1"/>
        <end position="21"/>
    </location>
</feature>
<keyword evidence="3" id="KW-1185">Reference proteome</keyword>
<proteinExistence type="predicted"/>
<reference evidence="2" key="1">
    <citation type="submission" date="2022-07" db="EMBL/GenBank/DDBJ databases">
        <title>Genome analysis of Parmales, a sister group of diatoms, reveals the evolutionary specialization of diatoms from phago-mixotrophs to photoautotrophs.</title>
        <authorList>
            <person name="Ban H."/>
            <person name="Sato S."/>
            <person name="Yoshikawa S."/>
            <person name="Kazumasa Y."/>
            <person name="Nakamura Y."/>
            <person name="Ichinomiya M."/>
            <person name="Saitoh K."/>
            <person name="Sato N."/>
            <person name="Blanc-Mathieu R."/>
            <person name="Endo H."/>
            <person name="Kuwata A."/>
            <person name="Ogata H."/>
        </authorList>
    </citation>
    <scope>NUCLEOTIDE SEQUENCE</scope>
</reference>
<accession>A0A9W7DUH4</accession>
<evidence type="ECO:0000313" key="3">
    <source>
        <dbReference type="Proteomes" id="UP001165082"/>
    </source>
</evidence>
<name>A0A9W7DUH4_9STRA</name>
<dbReference type="EMBL" id="BRXZ01002200">
    <property type="protein sequence ID" value="GMH56779.1"/>
    <property type="molecule type" value="Genomic_DNA"/>
</dbReference>
<comment type="caution">
    <text evidence="2">The sequence shown here is derived from an EMBL/GenBank/DDBJ whole genome shotgun (WGS) entry which is preliminary data.</text>
</comment>
<evidence type="ECO:0000313" key="2">
    <source>
        <dbReference type="EMBL" id="GMH56779.1"/>
    </source>
</evidence>
<evidence type="ECO:0008006" key="4">
    <source>
        <dbReference type="Google" id="ProtNLM"/>
    </source>
</evidence>
<feature type="chain" id="PRO_5040843344" description="Secreted protein" evidence="1">
    <location>
        <begin position="22"/>
        <end position="81"/>
    </location>
</feature>
<gene>
    <name evidence="2" type="ORF">TrRE_jg2518</name>
</gene>
<evidence type="ECO:0000256" key="1">
    <source>
        <dbReference type="SAM" id="SignalP"/>
    </source>
</evidence>